<dbReference type="Proteomes" id="UP000597761">
    <property type="component" value="Unassembled WGS sequence"/>
</dbReference>
<comment type="caution">
    <text evidence="2">The sequence shown here is derived from an EMBL/GenBank/DDBJ whole genome shotgun (WGS) entry which is preliminary data.</text>
</comment>
<accession>A0ABQ1NKU4</accession>
<evidence type="ECO:0000256" key="1">
    <source>
        <dbReference type="SAM" id="Phobius"/>
    </source>
</evidence>
<keyword evidence="1" id="KW-0472">Membrane</keyword>
<keyword evidence="1" id="KW-0812">Transmembrane</keyword>
<protein>
    <recommendedName>
        <fullName evidence="4">Integral membrane protein</fullName>
    </recommendedName>
</protein>
<name>A0ABQ1NKU4_9MICC</name>
<keyword evidence="3" id="KW-1185">Reference proteome</keyword>
<proteinExistence type="predicted"/>
<feature type="transmembrane region" description="Helical" evidence="1">
    <location>
        <begin position="169"/>
        <end position="189"/>
    </location>
</feature>
<organism evidence="2 3">
    <name type="scientific">Tersicoccus solisilvae</name>
    <dbReference type="NCBI Taxonomy" id="1882339"/>
    <lineage>
        <taxon>Bacteria</taxon>
        <taxon>Bacillati</taxon>
        <taxon>Actinomycetota</taxon>
        <taxon>Actinomycetes</taxon>
        <taxon>Micrococcales</taxon>
        <taxon>Micrococcaceae</taxon>
        <taxon>Tersicoccus</taxon>
    </lineage>
</organism>
<evidence type="ECO:0000313" key="3">
    <source>
        <dbReference type="Proteomes" id="UP000597761"/>
    </source>
</evidence>
<reference evidence="3" key="1">
    <citation type="journal article" date="2019" name="Int. J. Syst. Evol. Microbiol.">
        <title>The Global Catalogue of Microorganisms (GCM) 10K type strain sequencing project: providing services to taxonomists for standard genome sequencing and annotation.</title>
        <authorList>
            <consortium name="The Broad Institute Genomics Platform"/>
            <consortium name="The Broad Institute Genome Sequencing Center for Infectious Disease"/>
            <person name="Wu L."/>
            <person name="Ma J."/>
        </authorList>
    </citation>
    <scope>NUCLEOTIDE SEQUENCE [LARGE SCALE GENOMIC DNA]</scope>
    <source>
        <strain evidence="3">CGMCC 1.15480</strain>
    </source>
</reference>
<feature type="transmembrane region" description="Helical" evidence="1">
    <location>
        <begin position="46"/>
        <end position="64"/>
    </location>
</feature>
<feature type="transmembrane region" description="Helical" evidence="1">
    <location>
        <begin position="70"/>
        <end position="87"/>
    </location>
</feature>
<evidence type="ECO:0000313" key="2">
    <source>
        <dbReference type="EMBL" id="GGC79721.1"/>
    </source>
</evidence>
<keyword evidence="1" id="KW-1133">Transmembrane helix</keyword>
<dbReference type="EMBL" id="BMJI01000001">
    <property type="protein sequence ID" value="GGC79721.1"/>
    <property type="molecule type" value="Genomic_DNA"/>
</dbReference>
<dbReference type="RefSeq" id="WP_188665256.1">
    <property type="nucleotide sequence ID" value="NZ_BMJI01000001.1"/>
</dbReference>
<evidence type="ECO:0008006" key="4">
    <source>
        <dbReference type="Google" id="ProtNLM"/>
    </source>
</evidence>
<gene>
    <name evidence="2" type="ORF">GCM10011512_02920</name>
</gene>
<feature type="transmembrane region" description="Helical" evidence="1">
    <location>
        <begin position="143"/>
        <end position="163"/>
    </location>
</feature>
<sequence length="215" mass="24036">MSDWWERTPAEHPSDARRWAQAEERAVGVVVPDEWPVLRRFLRVELPVVLAVCLGLAVVGASIWGEWHRWIGYAVVVTGLWSLFRRLPQLLRRDPHPLNGPRSSSLTRQQHRELQRQISGGAAVDTDHLVVARLVARRDRRDLMRGVPAIFGLVLLMVGNTVAGSHRGWPLLLAVLGMALGAAFLVVSFRRIRRTSAFLRAHPDPTPVASEAPPS</sequence>